<dbReference type="AlphaFoldDB" id="A0A5E4SPU5"/>
<dbReference type="Pfam" id="PF19739">
    <property type="entry name" value="DUF6228"/>
    <property type="match status" value="1"/>
</dbReference>
<proteinExistence type="predicted"/>
<organism evidence="1 2">
    <name type="scientific">Pandoraea morbifera</name>
    <dbReference type="NCBI Taxonomy" id="2508300"/>
    <lineage>
        <taxon>Bacteria</taxon>
        <taxon>Pseudomonadati</taxon>
        <taxon>Pseudomonadota</taxon>
        <taxon>Betaproteobacteria</taxon>
        <taxon>Burkholderiales</taxon>
        <taxon>Burkholderiaceae</taxon>
        <taxon>Pandoraea</taxon>
    </lineage>
</organism>
<evidence type="ECO:0000313" key="2">
    <source>
        <dbReference type="Proteomes" id="UP000368474"/>
    </source>
</evidence>
<sequence>MDCVEVKSCHGRASLNMRVTSRALDETLFIATLTNPPFHGEVGSSTYVVGPISAFFRDMAEAWTGWDGAKRWTSIDGELKLSATITRLGQVTLTIELATLTSSMSTHLALEAGSLEQIARDVSQVFEIGPSPE</sequence>
<accession>A0A5E4SPU5</accession>
<reference evidence="1 2" key="1">
    <citation type="submission" date="2019-08" db="EMBL/GenBank/DDBJ databases">
        <authorList>
            <person name="Peeters C."/>
        </authorList>
    </citation>
    <scope>NUCLEOTIDE SEQUENCE [LARGE SCALE GENOMIC DNA]</scope>
    <source>
        <strain evidence="1 2">LMG 31116</strain>
    </source>
</reference>
<dbReference type="EMBL" id="CABPSD010000002">
    <property type="protein sequence ID" value="VVD76992.1"/>
    <property type="molecule type" value="Genomic_DNA"/>
</dbReference>
<name>A0A5E4SPU5_9BURK</name>
<keyword evidence="2" id="KW-1185">Reference proteome</keyword>
<protein>
    <submittedName>
        <fullName evidence="1">Uncharacterized protein</fullName>
    </submittedName>
</protein>
<dbReference type="RefSeq" id="WP_150565662.1">
    <property type="nucleotide sequence ID" value="NZ_CABPSD010000002.1"/>
</dbReference>
<evidence type="ECO:0000313" key="1">
    <source>
        <dbReference type="EMBL" id="VVD76992.1"/>
    </source>
</evidence>
<dbReference type="Proteomes" id="UP000368474">
    <property type="component" value="Unassembled WGS sequence"/>
</dbReference>
<dbReference type="InterPro" id="IPR046196">
    <property type="entry name" value="DUF6228"/>
</dbReference>
<gene>
    <name evidence="1" type="ORF">PMO31116_00892</name>
</gene>